<evidence type="ECO:0000313" key="7">
    <source>
        <dbReference type="Proteomes" id="UP001241748"/>
    </source>
</evidence>
<evidence type="ECO:0000256" key="3">
    <source>
        <dbReference type="ARBA" id="ARBA00022989"/>
    </source>
</evidence>
<keyword evidence="7" id="KW-1185">Reference proteome</keyword>
<evidence type="ECO:0000256" key="2">
    <source>
        <dbReference type="ARBA" id="ARBA00022692"/>
    </source>
</evidence>
<protein>
    <submittedName>
        <fullName evidence="6">Energy-coupling factor transporter transmembrane component T</fullName>
    </submittedName>
</protein>
<reference evidence="6 7" key="1">
    <citation type="submission" date="2024-05" db="EMBL/GenBank/DDBJ databases">
        <authorList>
            <person name="Venkateswaran K."/>
        </authorList>
    </citation>
    <scope>NUCLEOTIDE SEQUENCE [LARGE SCALE GENOMIC DNA]</scope>
    <source>
        <strain evidence="6 7">179-C4-2-HS</strain>
    </source>
</reference>
<dbReference type="CDD" id="cd16914">
    <property type="entry name" value="EcfT"/>
    <property type="match status" value="1"/>
</dbReference>
<dbReference type="RefSeq" id="WP_306075038.1">
    <property type="nucleotide sequence ID" value="NZ_JAROBZ020000001.1"/>
</dbReference>
<evidence type="ECO:0000256" key="5">
    <source>
        <dbReference type="SAM" id="Phobius"/>
    </source>
</evidence>
<keyword evidence="2 5" id="KW-0812">Transmembrane</keyword>
<organism evidence="6 7">
    <name type="scientific">Neobacillus driksii</name>
    <dbReference type="NCBI Taxonomy" id="3035913"/>
    <lineage>
        <taxon>Bacteria</taxon>
        <taxon>Bacillati</taxon>
        <taxon>Bacillota</taxon>
        <taxon>Bacilli</taxon>
        <taxon>Bacillales</taxon>
        <taxon>Bacillaceae</taxon>
        <taxon>Neobacillus</taxon>
    </lineage>
</organism>
<dbReference type="PANTHER" id="PTHR33514">
    <property type="entry name" value="PROTEIN ABCI12, CHLOROPLASTIC"/>
    <property type="match status" value="1"/>
</dbReference>
<feature type="transmembrane region" description="Helical" evidence="5">
    <location>
        <begin position="106"/>
        <end position="125"/>
    </location>
</feature>
<evidence type="ECO:0000256" key="4">
    <source>
        <dbReference type="ARBA" id="ARBA00023136"/>
    </source>
</evidence>
<dbReference type="InterPro" id="IPR003339">
    <property type="entry name" value="ABC/ECF_trnsptr_transmembrane"/>
</dbReference>
<sequence length="304" mass="35445">MGLYGRLYGVMNLIYSFERFHPFVTFLYYVSSITIFMLCIHPIFLIGGIVLIVCLNWIQDQFRALKNWRFFIVSTGLIIFIMNPLFNERGLHILFTIFDHRVTLEAVIYGAMNALSILGITMIFVHYNEVMTPNKLLFLFSKTLPKFAVLLMLTLRFIPLMRRRLEEISSIQRSKGLSVGDGTWREKATNGLLYVQVLMTYSLEEAIQTADSMKARGYGKETRSTYNHFLFKRMDFIAVVILVILLFTVGYGRYRGYGQLTIYPVMEKFLISTEEVFLLVMYLIALSFPILIRIGGFLWWRISK</sequence>
<feature type="transmembrane region" description="Helical" evidence="5">
    <location>
        <begin position="70"/>
        <end position="86"/>
    </location>
</feature>
<name>A0ABV4YRL6_9BACI</name>
<feature type="transmembrane region" description="Helical" evidence="5">
    <location>
        <begin position="26"/>
        <end position="58"/>
    </location>
</feature>
<evidence type="ECO:0000256" key="1">
    <source>
        <dbReference type="ARBA" id="ARBA00004141"/>
    </source>
</evidence>
<gene>
    <name evidence="6" type="ORF">P5G62_010345</name>
</gene>
<keyword evidence="4 5" id="KW-0472">Membrane</keyword>
<dbReference type="EMBL" id="JAROBZ020000001">
    <property type="protein sequence ID" value="MFB3167509.1"/>
    <property type="molecule type" value="Genomic_DNA"/>
</dbReference>
<dbReference type="PANTHER" id="PTHR33514:SF13">
    <property type="entry name" value="PROTEIN ABCI12, CHLOROPLASTIC"/>
    <property type="match status" value="1"/>
</dbReference>
<comment type="caution">
    <text evidence="6">The sequence shown here is derived from an EMBL/GenBank/DDBJ whole genome shotgun (WGS) entry which is preliminary data.</text>
</comment>
<comment type="subcellular location">
    <subcellularLocation>
        <location evidence="1">Membrane</location>
        <topology evidence="1">Multi-pass membrane protein</topology>
    </subcellularLocation>
</comment>
<accession>A0ABV4YRL6</accession>
<proteinExistence type="predicted"/>
<evidence type="ECO:0000313" key="6">
    <source>
        <dbReference type="EMBL" id="MFB3167509.1"/>
    </source>
</evidence>
<dbReference type="Proteomes" id="UP001241748">
    <property type="component" value="Unassembled WGS sequence"/>
</dbReference>
<feature type="transmembrane region" description="Helical" evidence="5">
    <location>
        <begin position="236"/>
        <end position="254"/>
    </location>
</feature>
<feature type="transmembrane region" description="Helical" evidence="5">
    <location>
        <begin position="275"/>
        <end position="300"/>
    </location>
</feature>
<keyword evidence="3 5" id="KW-1133">Transmembrane helix</keyword>